<dbReference type="GO" id="GO:0003677">
    <property type="term" value="F:DNA binding"/>
    <property type="evidence" value="ECO:0007669"/>
    <property type="project" value="UniProtKB-KW"/>
</dbReference>
<dbReference type="PROSITE" id="PS51078">
    <property type="entry name" value="ICLR_ED"/>
    <property type="match status" value="1"/>
</dbReference>
<keyword evidence="3" id="KW-0804">Transcription</keyword>
<accession>A0A7M4DGU0</accession>
<feature type="domain" description="HTH iclR-type" evidence="4">
    <location>
        <begin position="10"/>
        <end position="70"/>
    </location>
</feature>
<evidence type="ECO:0000259" key="4">
    <source>
        <dbReference type="PROSITE" id="PS51077"/>
    </source>
</evidence>
<dbReference type="InterPro" id="IPR036388">
    <property type="entry name" value="WH-like_DNA-bd_sf"/>
</dbReference>
<dbReference type="PROSITE" id="PS51077">
    <property type="entry name" value="HTH_ICLR"/>
    <property type="match status" value="1"/>
</dbReference>
<proteinExistence type="predicted"/>
<dbReference type="SUPFAM" id="SSF46785">
    <property type="entry name" value="Winged helix' DNA-binding domain"/>
    <property type="match status" value="1"/>
</dbReference>
<dbReference type="InterPro" id="IPR036390">
    <property type="entry name" value="WH_DNA-bd_sf"/>
</dbReference>
<keyword evidence="2" id="KW-0238">DNA-binding</keyword>
<dbReference type="PANTHER" id="PTHR30136">
    <property type="entry name" value="HELIX-TURN-HELIX TRANSCRIPTIONAL REGULATOR, ICLR FAMILY"/>
    <property type="match status" value="1"/>
</dbReference>
<evidence type="ECO:0000313" key="6">
    <source>
        <dbReference type="EMBL" id="VZO36133.1"/>
    </source>
</evidence>
<organism evidence="6 7">
    <name type="scientific">Occultella aeris</name>
    <dbReference type="NCBI Taxonomy" id="2761496"/>
    <lineage>
        <taxon>Bacteria</taxon>
        <taxon>Bacillati</taxon>
        <taxon>Actinomycetota</taxon>
        <taxon>Actinomycetes</taxon>
        <taxon>Micrococcales</taxon>
        <taxon>Ruaniaceae</taxon>
        <taxon>Occultella</taxon>
    </lineage>
</organism>
<dbReference type="AlphaFoldDB" id="A0A7M4DGU0"/>
<reference evidence="6 7" key="1">
    <citation type="submission" date="2019-11" db="EMBL/GenBank/DDBJ databases">
        <authorList>
            <person name="Criscuolo A."/>
        </authorList>
    </citation>
    <scope>NUCLEOTIDE SEQUENCE [LARGE SCALE GENOMIC DNA]</scope>
    <source>
        <strain evidence="6">CIP111667</strain>
    </source>
</reference>
<dbReference type="Pfam" id="PF01614">
    <property type="entry name" value="IclR_C"/>
    <property type="match status" value="1"/>
</dbReference>
<gene>
    <name evidence="6" type="primary">iclR_2</name>
    <name evidence="6" type="ORF">HALOF300_01337</name>
</gene>
<keyword evidence="7" id="KW-1185">Reference proteome</keyword>
<sequence>MTRPEQQDASSSLIKGLSLLNLFSVTDFEISISEMARTSGIPKSTAHRLVTDLVEWGALERGRNGYRLGVRMFELGHLVPAQRTLREVALPYAHNLNEVTGLTCNLAVRDKHEIIYLEKISRRDLLVPHSRLGGRLPLHCTGLGKAILGFSDHDFVESVLSAPLTRLSPKTITDPTALRRELARVRETKVAYDVEESQPGLFCVAAPIFGMGNHLVGAISVTGATALSQAQRYASAVRMTAMAISRVLGSRPGRPA</sequence>
<dbReference type="SMART" id="SM00346">
    <property type="entry name" value="HTH_ICLR"/>
    <property type="match status" value="1"/>
</dbReference>
<dbReference type="PANTHER" id="PTHR30136:SF24">
    <property type="entry name" value="HTH-TYPE TRANSCRIPTIONAL REPRESSOR ALLR"/>
    <property type="match status" value="1"/>
</dbReference>
<keyword evidence="1" id="KW-0805">Transcription regulation</keyword>
<feature type="domain" description="IclR-ED" evidence="5">
    <location>
        <begin position="71"/>
        <end position="250"/>
    </location>
</feature>
<comment type="caution">
    <text evidence="6">The sequence shown here is derived from an EMBL/GenBank/DDBJ whole genome shotgun (WGS) entry which is preliminary data.</text>
</comment>
<dbReference type="InterPro" id="IPR050707">
    <property type="entry name" value="HTH_MetabolicPath_Reg"/>
</dbReference>
<dbReference type="InterPro" id="IPR014757">
    <property type="entry name" value="Tscrpt_reg_IclR_C"/>
</dbReference>
<dbReference type="Proteomes" id="UP000419743">
    <property type="component" value="Unassembled WGS sequence"/>
</dbReference>
<name>A0A7M4DGU0_9MICO</name>
<dbReference type="EMBL" id="CACRYJ010000017">
    <property type="protein sequence ID" value="VZO36133.1"/>
    <property type="molecule type" value="Genomic_DNA"/>
</dbReference>
<protein>
    <submittedName>
        <fullName evidence="6">Acetate operon repressor</fullName>
    </submittedName>
</protein>
<evidence type="ECO:0000259" key="5">
    <source>
        <dbReference type="PROSITE" id="PS51078"/>
    </source>
</evidence>
<dbReference type="Pfam" id="PF09339">
    <property type="entry name" value="HTH_IclR"/>
    <property type="match status" value="1"/>
</dbReference>
<evidence type="ECO:0000256" key="1">
    <source>
        <dbReference type="ARBA" id="ARBA00023015"/>
    </source>
</evidence>
<dbReference type="GO" id="GO:0003700">
    <property type="term" value="F:DNA-binding transcription factor activity"/>
    <property type="evidence" value="ECO:0007669"/>
    <property type="project" value="TreeGrafter"/>
</dbReference>
<dbReference type="RefSeq" id="WP_154792393.1">
    <property type="nucleotide sequence ID" value="NZ_CACRYJ010000017.1"/>
</dbReference>
<dbReference type="GO" id="GO:0045892">
    <property type="term" value="P:negative regulation of DNA-templated transcription"/>
    <property type="evidence" value="ECO:0007669"/>
    <property type="project" value="TreeGrafter"/>
</dbReference>
<evidence type="ECO:0000313" key="7">
    <source>
        <dbReference type="Proteomes" id="UP000419743"/>
    </source>
</evidence>
<dbReference type="InterPro" id="IPR029016">
    <property type="entry name" value="GAF-like_dom_sf"/>
</dbReference>
<evidence type="ECO:0000256" key="3">
    <source>
        <dbReference type="ARBA" id="ARBA00023163"/>
    </source>
</evidence>
<dbReference type="InterPro" id="IPR005471">
    <property type="entry name" value="Tscrpt_reg_IclR_N"/>
</dbReference>
<evidence type="ECO:0000256" key="2">
    <source>
        <dbReference type="ARBA" id="ARBA00023125"/>
    </source>
</evidence>
<dbReference type="SUPFAM" id="SSF55781">
    <property type="entry name" value="GAF domain-like"/>
    <property type="match status" value="1"/>
</dbReference>
<dbReference type="Gene3D" id="3.30.450.40">
    <property type="match status" value="1"/>
</dbReference>
<dbReference type="Gene3D" id="1.10.10.10">
    <property type="entry name" value="Winged helix-like DNA-binding domain superfamily/Winged helix DNA-binding domain"/>
    <property type="match status" value="1"/>
</dbReference>